<dbReference type="EMBL" id="LFIW01002023">
    <property type="protein sequence ID" value="KZL79750.1"/>
    <property type="molecule type" value="Genomic_DNA"/>
</dbReference>
<dbReference type="Gene3D" id="3.90.280.10">
    <property type="entry name" value="PEBP-like"/>
    <property type="match status" value="1"/>
</dbReference>
<gene>
    <name evidence="1" type="ORF">CI238_02064</name>
</gene>
<dbReference type="Pfam" id="PF01161">
    <property type="entry name" value="PBP"/>
    <property type="match status" value="1"/>
</dbReference>
<dbReference type="InterPro" id="IPR036610">
    <property type="entry name" value="PEBP-like_sf"/>
</dbReference>
<dbReference type="InterPro" id="IPR035810">
    <property type="entry name" value="PEBP_euk"/>
</dbReference>
<organism evidence="1 2">
    <name type="scientific">Colletotrichum incanum</name>
    <name type="common">Soybean anthracnose fungus</name>
    <dbReference type="NCBI Taxonomy" id="1573173"/>
    <lineage>
        <taxon>Eukaryota</taxon>
        <taxon>Fungi</taxon>
        <taxon>Dikarya</taxon>
        <taxon>Ascomycota</taxon>
        <taxon>Pezizomycotina</taxon>
        <taxon>Sordariomycetes</taxon>
        <taxon>Hypocreomycetidae</taxon>
        <taxon>Glomerellales</taxon>
        <taxon>Glomerellaceae</taxon>
        <taxon>Colletotrichum</taxon>
        <taxon>Colletotrichum spaethianum species complex</taxon>
    </lineage>
</organism>
<name>A0A167A5Q8_COLIC</name>
<dbReference type="SUPFAM" id="SSF49777">
    <property type="entry name" value="PEBP-like"/>
    <property type="match status" value="1"/>
</dbReference>
<dbReference type="STRING" id="1573173.A0A167A5Q8"/>
<reference evidence="1 2" key="1">
    <citation type="submission" date="2015-06" db="EMBL/GenBank/DDBJ databases">
        <title>Survival trade-offs in plant roots during colonization by closely related pathogenic and mutualistic fungi.</title>
        <authorList>
            <person name="Hacquard S."/>
            <person name="Kracher B."/>
            <person name="Hiruma K."/>
            <person name="Weinman A."/>
            <person name="Muench P."/>
            <person name="Garrido Oter R."/>
            <person name="Ver Loren van Themaat E."/>
            <person name="Dallerey J.-F."/>
            <person name="Damm U."/>
            <person name="Henrissat B."/>
            <person name="Lespinet O."/>
            <person name="Thon M."/>
            <person name="Kemen E."/>
            <person name="McHardy A.C."/>
            <person name="Schulze-Lefert P."/>
            <person name="O'Connell R.J."/>
        </authorList>
    </citation>
    <scope>NUCLEOTIDE SEQUENCE [LARGE SCALE GENOMIC DNA]</scope>
    <source>
        <strain evidence="1 2">MAFF 238704</strain>
    </source>
</reference>
<dbReference type="PANTHER" id="PTHR11362">
    <property type="entry name" value="PHOSPHATIDYLETHANOLAMINE-BINDING PROTEIN"/>
    <property type="match status" value="1"/>
</dbReference>
<evidence type="ECO:0000313" key="1">
    <source>
        <dbReference type="EMBL" id="KZL79750.1"/>
    </source>
</evidence>
<protein>
    <submittedName>
        <fullName evidence="1">Phosphatidylethanolamine-binding protein</fullName>
    </submittedName>
</protein>
<feature type="non-terminal residue" evidence="1">
    <location>
        <position position="1"/>
    </location>
</feature>
<evidence type="ECO:0000313" key="2">
    <source>
        <dbReference type="Proteomes" id="UP000076584"/>
    </source>
</evidence>
<proteinExistence type="predicted"/>
<dbReference type="AlphaFoldDB" id="A0A167A5Q8"/>
<accession>A0A167A5Q8</accession>
<sequence>LHLFISNIEIQAVKMTDVTKIFQEHNLIPDLLPSGTRIPYNLGVHWPSVSLRAPAERLHRDQVQEEPKISTNFKPDDVSSDEYVLLMVDPDLTHYNDGTFGQVRHWLVAKVTLSHSGDVIVNGGSAISPYVGPAPIAAHLIVGDARPARYTFLLLKHTSSPSLPATFDAATLRGEYEGDASKLGGNSQNIIDRMGFNTQAFIEKNGLEVVAATFMFVEGNVKSSLTNAALLVSGAAQKAVGL</sequence>
<dbReference type="CDD" id="cd00866">
    <property type="entry name" value="PEBP_euk"/>
    <property type="match status" value="1"/>
</dbReference>
<dbReference type="InterPro" id="IPR008914">
    <property type="entry name" value="PEBP"/>
</dbReference>
<comment type="caution">
    <text evidence="1">The sequence shown here is derived from an EMBL/GenBank/DDBJ whole genome shotgun (WGS) entry which is preliminary data.</text>
</comment>
<dbReference type="Proteomes" id="UP000076584">
    <property type="component" value="Unassembled WGS sequence"/>
</dbReference>
<dbReference type="PANTHER" id="PTHR11362:SF82">
    <property type="entry name" value="PHOSPHATIDYLETHANOLAMINE-BINDING PROTEIN 4"/>
    <property type="match status" value="1"/>
</dbReference>
<keyword evidence="2" id="KW-1185">Reference proteome</keyword>